<dbReference type="Pfam" id="PF03699">
    <property type="entry name" value="UPF0182"/>
    <property type="match status" value="1"/>
</dbReference>
<evidence type="ECO:0000313" key="6">
    <source>
        <dbReference type="EMBL" id="CFW96573.1"/>
    </source>
</evidence>
<evidence type="ECO:0000256" key="4">
    <source>
        <dbReference type="ARBA" id="ARBA00023136"/>
    </source>
</evidence>
<dbReference type="InterPro" id="IPR005372">
    <property type="entry name" value="UPF0182"/>
</dbReference>
<evidence type="ECO:0000256" key="5">
    <source>
        <dbReference type="HAMAP-Rule" id="MF_01600"/>
    </source>
</evidence>
<dbReference type="PANTHER" id="PTHR39344">
    <property type="entry name" value="UPF0182 PROTEIN SLL1060"/>
    <property type="match status" value="1"/>
</dbReference>
<proteinExistence type="inferred from homology"/>
<evidence type="ECO:0000256" key="2">
    <source>
        <dbReference type="ARBA" id="ARBA00022692"/>
    </source>
</evidence>
<feature type="transmembrane region" description="Helical" evidence="5">
    <location>
        <begin position="12"/>
        <end position="31"/>
    </location>
</feature>
<comment type="similarity">
    <text evidence="5">Belongs to the UPF0182 family.</text>
</comment>
<accession>A0A0E3W2E7</accession>
<keyword evidence="4 5" id="KW-0472">Membrane</keyword>
<feature type="transmembrane region" description="Helical" evidence="5">
    <location>
        <begin position="170"/>
        <end position="192"/>
    </location>
</feature>
<evidence type="ECO:0000313" key="7">
    <source>
        <dbReference type="Proteomes" id="UP000045545"/>
    </source>
</evidence>
<comment type="subcellular location">
    <subcellularLocation>
        <location evidence="5">Cell membrane</location>
        <topology evidence="5">Multi-pass membrane protein</topology>
    </subcellularLocation>
</comment>
<evidence type="ECO:0000256" key="3">
    <source>
        <dbReference type="ARBA" id="ARBA00022989"/>
    </source>
</evidence>
<dbReference type="GO" id="GO:0005576">
    <property type="term" value="C:extracellular region"/>
    <property type="evidence" value="ECO:0007669"/>
    <property type="project" value="TreeGrafter"/>
</dbReference>
<reference evidence="6 7" key="1">
    <citation type="submission" date="2015-03" db="EMBL/GenBank/DDBJ databases">
        <authorList>
            <person name="Murphy D."/>
        </authorList>
    </citation>
    <scope>NUCLEOTIDE SEQUENCE [LARGE SCALE GENOMIC DNA]</scope>
    <source>
        <strain evidence="6 7">OL-4</strain>
    </source>
</reference>
<dbReference type="HAMAP" id="MF_01600">
    <property type="entry name" value="UPF0182"/>
    <property type="match status" value="1"/>
</dbReference>
<dbReference type="OrthoDB" id="9763654at2"/>
<dbReference type="EMBL" id="CGIH01000002">
    <property type="protein sequence ID" value="CFW96573.1"/>
    <property type="molecule type" value="Genomic_DNA"/>
</dbReference>
<dbReference type="GO" id="GO:0005886">
    <property type="term" value="C:plasma membrane"/>
    <property type="evidence" value="ECO:0007669"/>
    <property type="project" value="UniProtKB-SubCell"/>
</dbReference>
<evidence type="ECO:0000256" key="1">
    <source>
        <dbReference type="ARBA" id="ARBA00022475"/>
    </source>
</evidence>
<dbReference type="AlphaFoldDB" id="A0A0E3W2E7"/>
<keyword evidence="2 5" id="KW-0812">Transmembrane</keyword>
<keyword evidence="1 5" id="KW-1003">Cell membrane</keyword>
<feature type="transmembrane region" description="Helical" evidence="5">
    <location>
        <begin position="43"/>
        <end position="69"/>
    </location>
</feature>
<dbReference type="STRING" id="690567.43"/>
<sequence length="919" mass="107089">MDNKKSNRSLKKLLIFLLILVALALFSHFYIDWLWFSSLDFQSIFATTIISKIVLYVVVFLFAFLFIWLNLQLTRKYKNTNKRPTQTDDGQEIIYLHEEISSWTRFLEGKASRWVYIIISLFLAYVVSSTLTDQWIVVQQFINKVPFGKVDPIFNKDLGFYFFNLTFYKLVYRTLMITLVLTLITVSVLYMAGATAELFALDWKKFTLAKSHVAVLLASIFALKAWGYQMAAYGVLTSSHGVVFGATYTDINARLLAYKVLMLVALLVAIMIVINIFVKRVNWILYSIGTWLLVSIILGGIYPGLMQKFIVQPDEFNKEKPYLQTAIKMTREAYELNEVDNREFKIDYNLTMEDINNNRPTVDNIRLWDWEPLKDTYKNLQELRPYYTFNDVDIDRYVIDGRYQQVMLSAREMEDIYESPGMSPAAKTWINQRLMYTHGYGLVMSPVTEIAQEGFPHFYMKDIPPQFSTDLKIKKPGIYFGEKTDNYVLVNAKQKEFDYPMGAENVYTNYEGNRGIKINSIARRLLLSWELKDYKMIFASNITNDSQVLMNRNIIDRTQKIAPYLAYDNDPYIVIGDDGKLYWMMDAYTYGNKYPYSQPFDDNGNNYIRNSVKIICDAYTGELSFYVANTNDPIIKTYQKIFPRLYKDIEKMPEDLKAHIRYPEDMFSIQAEIYRNFHISDPWVFYNKEDSWVLPNEIVEGKETILKPYYIIMRLPGEAKEEYILMLPYTPNGRNNMIAWMCARMDGDNYGKKLVYRFPKQETVYGPMQIESRINQNPEISSQLALWNRGGSSTYRGNILVIPINNSILYIEPLYLQAQASKMPELKRVIAAYGNTVVMEENLENALVKIFGGQLNKPQEPPEEPSGDTAFDQTQLTKLARKYYDQANQALKQGDWAGYGENLKKLNDVIKEMEKHLEQ</sequence>
<keyword evidence="7" id="KW-1185">Reference proteome</keyword>
<feature type="transmembrane region" description="Helical" evidence="5">
    <location>
        <begin position="284"/>
        <end position="305"/>
    </location>
</feature>
<feature type="transmembrane region" description="Helical" evidence="5">
    <location>
        <begin position="256"/>
        <end position="277"/>
    </location>
</feature>
<name>A0A0E3W2E7_9FIRM</name>
<dbReference type="PANTHER" id="PTHR39344:SF1">
    <property type="entry name" value="UPF0182 PROTEIN SLL1060"/>
    <property type="match status" value="1"/>
</dbReference>
<feature type="transmembrane region" description="Helical" evidence="5">
    <location>
        <begin position="213"/>
        <end position="236"/>
    </location>
</feature>
<gene>
    <name evidence="6" type="ORF">43</name>
</gene>
<organism evidence="6 7">
    <name type="scientific">Syntrophomonas zehnderi OL-4</name>
    <dbReference type="NCBI Taxonomy" id="690567"/>
    <lineage>
        <taxon>Bacteria</taxon>
        <taxon>Bacillati</taxon>
        <taxon>Bacillota</taxon>
        <taxon>Clostridia</taxon>
        <taxon>Eubacteriales</taxon>
        <taxon>Syntrophomonadaceae</taxon>
        <taxon>Syntrophomonas</taxon>
    </lineage>
</organism>
<dbReference type="RefSeq" id="WP_046494552.1">
    <property type="nucleotide sequence ID" value="NZ_CGIH01000002.1"/>
</dbReference>
<dbReference type="Proteomes" id="UP000045545">
    <property type="component" value="Unassembled WGS sequence"/>
</dbReference>
<protein>
    <recommendedName>
        <fullName evidence="5">UPF0182 protein 43</fullName>
    </recommendedName>
</protein>
<keyword evidence="3 5" id="KW-1133">Transmembrane helix</keyword>
<feature type="transmembrane region" description="Helical" evidence="5">
    <location>
        <begin position="114"/>
        <end position="137"/>
    </location>
</feature>